<evidence type="ECO:0000256" key="1">
    <source>
        <dbReference type="ARBA" id="ARBA00001947"/>
    </source>
</evidence>
<comment type="cofactor">
    <cofactor evidence="1">
        <name>Zn(2+)</name>
        <dbReference type="ChEBI" id="CHEBI:29105"/>
    </cofactor>
</comment>
<evidence type="ECO:0000256" key="5">
    <source>
        <dbReference type="ARBA" id="ARBA00022705"/>
    </source>
</evidence>
<dbReference type="PROSITE" id="PS50076">
    <property type="entry name" value="DNAJ_2"/>
    <property type="match status" value="1"/>
</dbReference>
<evidence type="ECO:0000313" key="14">
    <source>
        <dbReference type="EMBL" id="SVB37646.1"/>
    </source>
</evidence>
<dbReference type="Pfam" id="PF01556">
    <property type="entry name" value="DnaJ_C"/>
    <property type="match status" value="1"/>
</dbReference>
<dbReference type="GO" id="GO:0051082">
    <property type="term" value="F:unfolded protein binding"/>
    <property type="evidence" value="ECO:0007669"/>
    <property type="project" value="InterPro"/>
</dbReference>
<dbReference type="HAMAP" id="MF_01152">
    <property type="entry name" value="DnaJ"/>
    <property type="match status" value="1"/>
</dbReference>
<dbReference type="SUPFAM" id="SSF49493">
    <property type="entry name" value="HSP40/DnaJ peptide-binding domain"/>
    <property type="match status" value="2"/>
</dbReference>
<evidence type="ECO:0000256" key="4">
    <source>
        <dbReference type="ARBA" id="ARBA00022490"/>
    </source>
</evidence>
<name>A0A382DGK4_9ZZZZ</name>
<organism evidence="14">
    <name type="scientific">marine metagenome</name>
    <dbReference type="NCBI Taxonomy" id="408172"/>
    <lineage>
        <taxon>unclassified sequences</taxon>
        <taxon>metagenomes</taxon>
        <taxon>ecological metagenomes</taxon>
    </lineage>
</organism>
<keyword evidence="7" id="KW-0677">Repeat</keyword>
<dbReference type="GO" id="GO:0042026">
    <property type="term" value="P:protein refolding"/>
    <property type="evidence" value="ECO:0007669"/>
    <property type="project" value="TreeGrafter"/>
</dbReference>
<dbReference type="NCBIfam" id="TIGR02349">
    <property type="entry name" value="DnaJ_bact"/>
    <property type="match status" value="1"/>
</dbReference>
<protein>
    <recommendedName>
        <fullName evidence="15">J domain-containing protein</fullName>
    </recommendedName>
</protein>
<dbReference type="GO" id="GO:0008270">
    <property type="term" value="F:zinc ion binding"/>
    <property type="evidence" value="ECO:0007669"/>
    <property type="project" value="UniProtKB-KW"/>
</dbReference>
<keyword evidence="9" id="KW-0862">Zinc</keyword>
<evidence type="ECO:0000256" key="10">
    <source>
        <dbReference type="ARBA" id="ARBA00023016"/>
    </source>
</evidence>
<dbReference type="InterPro" id="IPR012724">
    <property type="entry name" value="DnaJ"/>
</dbReference>
<dbReference type="PANTHER" id="PTHR43096">
    <property type="entry name" value="DNAJ HOMOLOG 1, MITOCHONDRIAL-RELATED"/>
    <property type="match status" value="1"/>
</dbReference>
<keyword evidence="8" id="KW-0863">Zinc-finger</keyword>
<feature type="domain" description="CR-type" evidence="13">
    <location>
        <begin position="128"/>
        <end position="206"/>
    </location>
</feature>
<dbReference type="InterPro" id="IPR018253">
    <property type="entry name" value="DnaJ_domain_CS"/>
</dbReference>
<dbReference type="EMBL" id="UINC01039324">
    <property type="protein sequence ID" value="SVB37646.1"/>
    <property type="molecule type" value="Genomic_DNA"/>
</dbReference>
<dbReference type="InterPro" id="IPR001623">
    <property type="entry name" value="DnaJ_domain"/>
</dbReference>
<evidence type="ECO:0000256" key="3">
    <source>
        <dbReference type="ARBA" id="ARBA00011738"/>
    </source>
</evidence>
<dbReference type="CDD" id="cd10719">
    <property type="entry name" value="DnaJ_zf"/>
    <property type="match status" value="1"/>
</dbReference>
<dbReference type="GO" id="GO:0005737">
    <property type="term" value="C:cytoplasm"/>
    <property type="evidence" value="ECO:0007669"/>
    <property type="project" value="UniProtKB-SubCell"/>
</dbReference>
<dbReference type="CDD" id="cd10747">
    <property type="entry name" value="DnaJ_C"/>
    <property type="match status" value="1"/>
</dbReference>
<feature type="non-terminal residue" evidence="14">
    <location>
        <position position="360"/>
    </location>
</feature>
<keyword evidence="6" id="KW-0479">Metal-binding</keyword>
<dbReference type="FunFam" id="2.60.260.20:FF:000004">
    <property type="entry name" value="Molecular chaperone DnaJ"/>
    <property type="match status" value="1"/>
</dbReference>
<dbReference type="Gene3D" id="2.10.230.10">
    <property type="entry name" value="Heat shock protein DnaJ, cysteine-rich domain"/>
    <property type="match status" value="1"/>
</dbReference>
<accession>A0A382DGK4</accession>
<dbReference type="GO" id="GO:0031072">
    <property type="term" value="F:heat shock protein binding"/>
    <property type="evidence" value="ECO:0007669"/>
    <property type="project" value="InterPro"/>
</dbReference>
<dbReference type="NCBIfam" id="NF008035">
    <property type="entry name" value="PRK10767.1"/>
    <property type="match status" value="1"/>
</dbReference>
<dbReference type="SMART" id="SM00271">
    <property type="entry name" value="DnaJ"/>
    <property type="match status" value="1"/>
</dbReference>
<dbReference type="InterPro" id="IPR036410">
    <property type="entry name" value="HSP_DnaJ_Cys-rich_dom_sf"/>
</dbReference>
<dbReference type="SUPFAM" id="SSF46565">
    <property type="entry name" value="Chaperone J-domain"/>
    <property type="match status" value="1"/>
</dbReference>
<dbReference type="PRINTS" id="PR00625">
    <property type="entry name" value="JDOMAIN"/>
</dbReference>
<keyword evidence="11" id="KW-0143">Chaperone</keyword>
<dbReference type="InterPro" id="IPR002939">
    <property type="entry name" value="DnaJ_C"/>
</dbReference>
<reference evidence="14" key="1">
    <citation type="submission" date="2018-05" db="EMBL/GenBank/DDBJ databases">
        <authorList>
            <person name="Lanie J.A."/>
            <person name="Ng W.-L."/>
            <person name="Kazmierczak K.M."/>
            <person name="Andrzejewski T.M."/>
            <person name="Davidsen T.M."/>
            <person name="Wayne K.J."/>
            <person name="Tettelin H."/>
            <person name="Glass J.I."/>
            <person name="Rusch D."/>
            <person name="Podicherti R."/>
            <person name="Tsui H.-C.T."/>
            <person name="Winkler M.E."/>
        </authorList>
    </citation>
    <scope>NUCLEOTIDE SEQUENCE</scope>
</reference>
<keyword evidence="5" id="KW-0235">DNA replication</keyword>
<dbReference type="PANTHER" id="PTHR43096:SF48">
    <property type="entry name" value="CHAPERONE PROTEIN DNAJ"/>
    <property type="match status" value="1"/>
</dbReference>
<dbReference type="Gene3D" id="1.10.287.110">
    <property type="entry name" value="DnaJ domain"/>
    <property type="match status" value="1"/>
</dbReference>
<dbReference type="Pfam" id="PF00226">
    <property type="entry name" value="DnaJ"/>
    <property type="match status" value="1"/>
</dbReference>
<feature type="non-terminal residue" evidence="14">
    <location>
        <position position="1"/>
    </location>
</feature>
<evidence type="ECO:0008006" key="15">
    <source>
        <dbReference type="Google" id="ProtNLM"/>
    </source>
</evidence>
<comment type="subcellular location">
    <subcellularLocation>
        <location evidence="2">Cytoplasm</location>
    </subcellularLocation>
</comment>
<evidence type="ECO:0000256" key="7">
    <source>
        <dbReference type="ARBA" id="ARBA00022737"/>
    </source>
</evidence>
<evidence type="ECO:0000259" key="13">
    <source>
        <dbReference type="PROSITE" id="PS51188"/>
    </source>
</evidence>
<gene>
    <name evidence="14" type="ORF">METZ01_LOCUS190500</name>
</gene>
<proteinExistence type="inferred from homology"/>
<dbReference type="FunFam" id="2.10.230.10:FF:000002">
    <property type="entry name" value="Molecular chaperone DnaJ"/>
    <property type="match status" value="1"/>
</dbReference>
<keyword evidence="10" id="KW-0346">Stress response</keyword>
<evidence type="ECO:0000259" key="12">
    <source>
        <dbReference type="PROSITE" id="PS50076"/>
    </source>
</evidence>
<dbReference type="GO" id="GO:0009408">
    <property type="term" value="P:response to heat"/>
    <property type="evidence" value="ECO:0007669"/>
    <property type="project" value="InterPro"/>
</dbReference>
<evidence type="ECO:0000256" key="2">
    <source>
        <dbReference type="ARBA" id="ARBA00004496"/>
    </source>
</evidence>
<keyword evidence="4" id="KW-0963">Cytoplasm</keyword>
<sequence length="360" mass="38921">VLQVAQGTDEQDIKSAYRKLALKYHPDRNPGDHAAEEKFKEAAEAYSVLADPQKRGIYDRFGHAGLDASPSSSNIDPTVFSGFDDILGGLGDIFGFGDVFGGGRRRGPQRGADLRYDLEISFDDAVAGTETTLQIPRDETCEQCNGSGAASGTQPETCPKCKGRGQIHYQQGFLTVARTCGHCRGAGRVITKPCQVCQGRGQTSRERKLTVKIPAGIDTGQRLRISGEGEFGGQGAHPGDLYVVVHVNEHPFFIREGDNLYCEVPVDYPTMVLGGTIEVPTLNGDAEITIPRATKSGTRFRLRGKGMPEVNGGKPGDLFLAVQIGTPDKLTKEQRSLIEKLSKTMVKQKVEPITKENLGS</sequence>
<evidence type="ECO:0000256" key="11">
    <source>
        <dbReference type="ARBA" id="ARBA00023186"/>
    </source>
</evidence>
<dbReference type="SUPFAM" id="SSF57938">
    <property type="entry name" value="DnaJ/Hsp40 cysteine-rich domain"/>
    <property type="match status" value="1"/>
</dbReference>
<evidence type="ECO:0000256" key="6">
    <source>
        <dbReference type="ARBA" id="ARBA00022723"/>
    </source>
</evidence>
<dbReference type="Gene3D" id="2.60.260.20">
    <property type="entry name" value="Urease metallochaperone UreE, N-terminal domain"/>
    <property type="match status" value="2"/>
</dbReference>
<dbReference type="GO" id="GO:0005524">
    <property type="term" value="F:ATP binding"/>
    <property type="evidence" value="ECO:0007669"/>
    <property type="project" value="InterPro"/>
</dbReference>
<dbReference type="PROSITE" id="PS51188">
    <property type="entry name" value="ZF_CR"/>
    <property type="match status" value="1"/>
</dbReference>
<dbReference type="GO" id="GO:0006260">
    <property type="term" value="P:DNA replication"/>
    <property type="evidence" value="ECO:0007669"/>
    <property type="project" value="UniProtKB-KW"/>
</dbReference>
<dbReference type="AlphaFoldDB" id="A0A382DGK4"/>
<dbReference type="InterPro" id="IPR036869">
    <property type="entry name" value="J_dom_sf"/>
</dbReference>
<evidence type="ECO:0000256" key="8">
    <source>
        <dbReference type="ARBA" id="ARBA00022771"/>
    </source>
</evidence>
<dbReference type="InterPro" id="IPR001305">
    <property type="entry name" value="HSP_DnaJ_Cys-rich_dom"/>
</dbReference>
<dbReference type="CDD" id="cd06257">
    <property type="entry name" value="DnaJ"/>
    <property type="match status" value="1"/>
</dbReference>
<dbReference type="PROSITE" id="PS00636">
    <property type="entry name" value="DNAJ_1"/>
    <property type="match status" value="1"/>
</dbReference>
<feature type="domain" description="J" evidence="12">
    <location>
        <begin position="1"/>
        <end position="62"/>
    </location>
</feature>
<evidence type="ECO:0000256" key="9">
    <source>
        <dbReference type="ARBA" id="ARBA00022833"/>
    </source>
</evidence>
<comment type="subunit">
    <text evidence="3">Homodimer.</text>
</comment>
<dbReference type="InterPro" id="IPR008971">
    <property type="entry name" value="HSP40/DnaJ_pept-bd"/>
</dbReference>
<dbReference type="Pfam" id="PF00684">
    <property type="entry name" value="DnaJ_CXXCXGXG"/>
    <property type="match status" value="1"/>
</dbReference>